<dbReference type="Proteomes" id="UP000708208">
    <property type="component" value="Unassembled WGS sequence"/>
</dbReference>
<proteinExistence type="predicted"/>
<protein>
    <submittedName>
        <fullName evidence="2">Uncharacterized protein</fullName>
    </submittedName>
</protein>
<reference evidence="2" key="1">
    <citation type="submission" date="2021-06" db="EMBL/GenBank/DDBJ databases">
        <authorList>
            <person name="Hodson N. C."/>
            <person name="Mongue J. A."/>
            <person name="Jaron S. K."/>
        </authorList>
    </citation>
    <scope>NUCLEOTIDE SEQUENCE</scope>
</reference>
<feature type="region of interest" description="Disordered" evidence="1">
    <location>
        <begin position="1"/>
        <end position="20"/>
    </location>
</feature>
<gene>
    <name evidence="2" type="ORF">AFUS01_LOCUS13442</name>
</gene>
<comment type="caution">
    <text evidence="2">The sequence shown here is derived from an EMBL/GenBank/DDBJ whole genome shotgun (WGS) entry which is preliminary data.</text>
</comment>
<keyword evidence="3" id="KW-1185">Reference proteome</keyword>
<name>A0A8J2P4U4_9HEXA</name>
<evidence type="ECO:0000256" key="1">
    <source>
        <dbReference type="SAM" id="MobiDB-lite"/>
    </source>
</evidence>
<accession>A0A8J2P4U4</accession>
<evidence type="ECO:0000313" key="3">
    <source>
        <dbReference type="Proteomes" id="UP000708208"/>
    </source>
</evidence>
<evidence type="ECO:0000313" key="2">
    <source>
        <dbReference type="EMBL" id="CAG7724415.1"/>
    </source>
</evidence>
<dbReference type="EMBL" id="CAJVCH010109551">
    <property type="protein sequence ID" value="CAG7724415.1"/>
    <property type="molecule type" value="Genomic_DNA"/>
</dbReference>
<organism evidence="2 3">
    <name type="scientific">Allacma fusca</name>
    <dbReference type="NCBI Taxonomy" id="39272"/>
    <lineage>
        <taxon>Eukaryota</taxon>
        <taxon>Metazoa</taxon>
        <taxon>Ecdysozoa</taxon>
        <taxon>Arthropoda</taxon>
        <taxon>Hexapoda</taxon>
        <taxon>Collembola</taxon>
        <taxon>Symphypleona</taxon>
        <taxon>Sminthuridae</taxon>
        <taxon>Allacma</taxon>
    </lineage>
</organism>
<sequence>MNGSGGDDGPGGDLSRGFLGGGDGLQPIVSLASSREGNTIDLKHENLICTSKGTLSTSILTSVRRFEHHQPQVR</sequence>
<dbReference type="AlphaFoldDB" id="A0A8J2P4U4"/>